<reference evidence="1 2" key="1">
    <citation type="submission" date="2019-05" db="EMBL/GenBank/DDBJ databases">
        <title>Another draft genome of Portunus trituberculatus and its Hox gene families provides insights of decapod evolution.</title>
        <authorList>
            <person name="Jeong J.-H."/>
            <person name="Song I."/>
            <person name="Kim S."/>
            <person name="Choi T."/>
            <person name="Kim D."/>
            <person name="Ryu S."/>
            <person name="Kim W."/>
        </authorList>
    </citation>
    <scope>NUCLEOTIDE SEQUENCE [LARGE SCALE GENOMIC DNA]</scope>
    <source>
        <tissue evidence="1">Muscle</tissue>
    </source>
</reference>
<name>A0A5B7HLC1_PORTR</name>
<evidence type="ECO:0000313" key="1">
    <source>
        <dbReference type="EMBL" id="MPC70559.1"/>
    </source>
</evidence>
<evidence type="ECO:0000313" key="2">
    <source>
        <dbReference type="Proteomes" id="UP000324222"/>
    </source>
</evidence>
<sequence>MTTVRGCQKSCAELQGWHHYRDYEGVQRTMERVNSTITNL</sequence>
<comment type="caution">
    <text evidence="1">The sequence shown here is derived from an EMBL/GenBank/DDBJ whole genome shotgun (WGS) entry which is preliminary data.</text>
</comment>
<dbReference type="Proteomes" id="UP000324222">
    <property type="component" value="Unassembled WGS sequence"/>
</dbReference>
<protein>
    <submittedName>
        <fullName evidence="1">Uncharacterized protein</fullName>
    </submittedName>
</protein>
<dbReference type="AlphaFoldDB" id="A0A5B7HLC1"/>
<proteinExistence type="predicted"/>
<gene>
    <name evidence="1" type="ORF">E2C01_064811</name>
</gene>
<dbReference type="OrthoDB" id="2250022at2759"/>
<keyword evidence="2" id="KW-1185">Reference proteome</keyword>
<organism evidence="1 2">
    <name type="scientific">Portunus trituberculatus</name>
    <name type="common">Swimming crab</name>
    <name type="synonym">Neptunus trituberculatus</name>
    <dbReference type="NCBI Taxonomy" id="210409"/>
    <lineage>
        <taxon>Eukaryota</taxon>
        <taxon>Metazoa</taxon>
        <taxon>Ecdysozoa</taxon>
        <taxon>Arthropoda</taxon>
        <taxon>Crustacea</taxon>
        <taxon>Multicrustacea</taxon>
        <taxon>Malacostraca</taxon>
        <taxon>Eumalacostraca</taxon>
        <taxon>Eucarida</taxon>
        <taxon>Decapoda</taxon>
        <taxon>Pleocyemata</taxon>
        <taxon>Brachyura</taxon>
        <taxon>Eubrachyura</taxon>
        <taxon>Portunoidea</taxon>
        <taxon>Portunidae</taxon>
        <taxon>Portuninae</taxon>
        <taxon>Portunus</taxon>
    </lineage>
</organism>
<dbReference type="EMBL" id="VSRR010031333">
    <property type="protein sequence ID" value="MPC70559.1"/>
    <property type="molecule type" value="Genomic_DNA"/>
</dbReference>
<accession>A0A5B7HLC1</accession>